<comment type="similarity">
    <text evidence="2">Belongs to the DEFL family.</text>
</comment>
<dbReference type="AlphaFoldDB" id="V7CNX7"/>
<dbReference type="InterPro" id="IPR022618">
    <property type="entry name" value="Defensin-like_20-28"/>
</dbReference>
<organism evidence="9 10">
    <name type="scientific">Phaseolus vulgaris</name>
    <name type="common">Kidney bean</name>
    <name type="synonym">French bean</name>
    <dbReference type="NCBI Taxonomy" id="3885"/>
    <lineage>
        <taxon>Eukaryota</taxon>
        <taxon>Viridiplantae</taxon>
        <taxon>Streptophyta</taxon>
        <taxon>Embryophyta</taxon>
        <taxon>Tracheophyta</taxon>
        <taxon>Spermatophyta</taxon>
        <taxon>Magnoliopsida</taxon>
        <taxon>eudicotyledons</taxon>
        <taxon>Gunneridae</taxon>
        <taxon>Pentapetalae</taxon>
        <taxon>rosids</taxon>
        <taxon>fabids</taxon>
        <taxon>Fabales</taxon>
        <taxon>Fabaceae</taxon>
        <taxon>Papilionoideae</taxon>
        <taxon>50 kb inversion clade</taxon>
        <taxon>NPAAA clade</taxon>
        <taxon>indigoferoid/millettioid clade</taxon>
        <taxon>Phaseoleae</taxon>
        <taxon>Phaseolus</taxon>
    </lineage>
</organism>
<keyword evidence="10" id="KW-1185">Reference proteome</keyword>
<feature type="signal peptide" evidence="8">
    <location>
        <begin position="1"/>
        <end position="27"/>
    </location>
</feature>
<dbReference type="GO" id="GO:0050832">
    <property type="term" value="P:defense response to fungus"/>
    <property type="evidence" value="ECO:0007669"/>
    <property type="project" value="UniProtKB-KW"/>
</dbReference>
<dbReference type="OrthoDB" id="1433686at2759"/>
<dbReference type="PANTHER" id="PTHR34453">
    <property type="entry name" value="DEFENSIN-LIKE (DEFL) FAMILY PROTEIN-RELATED"/>
    <property type="match status" value="1"/>
</dbReference>
<evidence type="ECO:0000256" key="8">
    <source>
        <dbReference type="SAM" id="SignalP"/>
    </source>
</evidence>
<dbReference type="GO" id="GO:0005576">
    <property type="term" value="C:extracellular region"/>
    <property type="evidence" value="ECO:0007669"/>
    <property type="project" value="UniProtKB-SubCell"/>
</dbReference>
<name>V7CNX7_PHAVU</name>
<keyword evidence="3" id="KW-0964">Secreted</keyword>
<keyword evidence="7" id="KW-0611">Plant defense</keyword>
<accession>V7CNX7</accession>
<dbReference type="OMA" id="SKHRRNM"/>
<sequence>MAVAVRSLLPLLAGILVIISLLVGTESRYGKTMEKSIVTDLAEVMKIEDTQTDVFCCFDNHIGSCNPETQDDQHCNWLCLQHPCEKGGGCKAFGSDHRCHCFC</sequence>
<evidence type="ECO:0000313" key="9">
    <source>
        <dbReference type="EMBL" id="ESW31063.1"/>
    </source>
</evidence>
<evidence type="ECO:0000256" key="5">
    <source>
        <dbReference type="ARBA" id="ARBA00022577"/>
    </source>
</evidence>
<keyword evidence="5" id="KW-0295">Fungicide</keyword>
<dbReference type="Gramene" id="ESW31063">
    <property type="protein sequence ID" value="ESW31063"/>
    <property type="gene ID" value="PHAVU_002G205700g"/>
</dbReference>
<evidence type="ECO:0000256" key="1">
    <source>
        <dbReference type="ARBA" id="ARBA00004613"/>
    </source>
</evidence>
<dbReference type="EMBL" id="CM002289">
    <property type="protein sequence ID" value="ESW31063.1"/>
    <property type="molecule type" value="Genomic_DNA"/>
</dbReference>
<evidence type="ECO:0008006" key="11">
    <source>
        <dbReference type="Google" id="ProtNLM"/>
    </source>
</evidence>
<keyword evidence="4" id="KW-0929">Antimicrobial</keyword>
<evidence type="ECO:0000256" key="4">
    <source>
        <dbReference type="ARBA" id="ARBA00022529"/>
    </source>
</evidence>
<evidence type="ECO:0000313" key="10">
    <source>
        <dbReference type="Proteomes" id="UP000000226"/>
    </source>
</evidence>
<keyword evidence="6 8" id="KW-0732">Signal</keyword>
<comment type="subcellular location">
    <subcellularLocation>
        <location evidence="1">Secreted</location>
    </subcellularLocation>
</comment>
<dbReference type="PANTHER" id="PTHR34453:SF3">
    <property type="entry name" value="DEFENSIN-LIKE (DEFL) FAMILY PROTEIN-RELATED"/>
    <property type="match status" value="1"/>
</dbReference>
<gene>
    <name evidence="9" type="ORF">PHAVU_002G205700g</name>
</gene>
<dbReference type="GO" id="GO:0031640">
    <property type="term" value="P:killing of cells of another organism"/>
    <property type="evidence" value="ECO:0007669"/>
    <property type="project" value="UniProtKB-KW"/>
</dbReference>
<dbReference type="Proteomes" id="UP000000226">
    <property type="component" value="Chromosome 2"/>
</dbReference>
<reference evidence="10" key="1">
    <citation type="journal article" date="2014" name="Nat. Genet.">
        <title>A reference genome for common bean and genome-wide analysis of dual domestications.</title>
        <authorList>
            <person name="Schmutz J."/>
            <person name="McClean P.E."/>
            <person name="Mamidi S."/>
            <person name="Wu G.A."/>
            <person name="Cannon S.B."/>
            <person name="Grimwood J."/>
            <person name="Jenkins J."/>
            <person name="Shu S."/>
            <person name="Song Q."/>
            <person name="Chavarro C."/>
            <person name="Torres-Torres M."/>
            <person name="Geffroy V."/>
            <person name="Moghaddam S.M."/>
            <person name="Gao D."/>
            <person name="Abernathy B."/>
            <person name="Barry K."/>
            <person name="Blair M."/>
            <person name="Brick M.A."/>
            <person name="Chovatia M."/>
            <person name="Gepts P."/>
            <person name="Goodstein D.M."/>
            <person name="Gonzales M."/>
            <person name="Hellsten U."/>
            <person name="Hyten D.L."/>
            <person name="Jia G."/>
            <person name="Kelly J.D."/>
            <person name="Kudrna D."/>
            <person name="Lee R."/>
            <person name="Richard M.M."/>
            <person name="Miklas P.N."/>
            <person name="Osorno J.M."/>
            <person name="Rodrigues J."/>
            <person name="Thareau V."/>
            <person name="Urrea C.A."/>
            <person name="Wang M."/>
            <person name="Yu Y."/>
            <person name="Zhang M."/>
            <person name="Wing R.A."/>
            <person name="Cregan P.B."/>
            <person name="Rokhsar D.S."/>
            <person name="Jackson S.A."/>
        </authorList>
    </citation>
    <scope>NUCLEOTIDE SEQUENCE [LARGE SCALE GENOMIC DNA]</scope>
    <source>
        <strain evidence="10">cv. G19833</strain>
    </source>
</reference>
<protein>
    <recommendedName>
        <fullName evidence="11">Knottin scorpion toxin-like domain-containing protein</fullName>
    </recommendedName>
</protein>
<evidence type="ECO:0000256" key="7">
    <source>
        <dbReference type="ARBA" id="ARBA00022821"/>
    </source>
</evidence>
<dbReference type="Pfam" id="PF10868">
    <property type="entry name" value="Defensin_like"/>
    <property type="match status" value="1"/>
</dbReference>
<evidence type="ECO:0000256" key="6">
    <source>
        <dbReference type="ARBA" id="ARBA00022729"/>
    </source>
</evidence>
<proteinExistence type="inferred from homology"/>
<evidence type="ECO:0000256" key="3">
    <source>
        <dbReference type="ARBA" id="ARBA00022525"/>
    </source>
</evidence>
<feature type="chain" id="PRO_5004755950" description="Knottin scorpion toxin-like domain-containing protein" evidence="8">
    <location>
        <begin position="28"/>
        <end position="103"/>
    </location>
</feature>
<evidence type="ECO:0000256" key="2">
    <source>
        <dbReference type="ARBA" id="ARBA00006722"/>
    </source>
</evidence>